<proteinExistence type="predicted"/>
<name>A0A0K2VHC1_LEPSM</name>
<accession>A0A0K2VHC1</accession>
<organism evidence="1">
    <name type="scientific">Lepeophtheirus salmonis</name>
    <name type="common">Salmon louse</name>
    <name type="synonym">Caligus salmonis</name>
    <dbReference type="NCBI Taxonomy" id="72036"/>
    <lineage>
        <taxon>Eukaryota</taxon>
        <taxon>Metazoa</taxon>
        <taxon>Ecdysozoa</taxon>
        <taxon>Arthropoda</taxon>
        <taxon>Crustacea</taxon>
        <taxon>Multicrustacea</taxon>
        <taxon>Hexanauplia</taxon>
        <taxon>Copepoda</taxon>
        <taxon>Siphonostomatoida</taxon>
        <taxon>Caligidae</taxon>
        <taxon>Lepeophtheirus</taxon>
    </lineage>
</organism>
<dbReference type="AlphaFoldDB" id="A0A0K2VHC1"/>
<sequence length="25" mass="2832">MKMLLQLSDVKKVVVSNATARWGTR</sequence>
<dbReference type="EMBL" id="HACA01031980">
    <property type="protein sequence ID" value="CDW49341.1"/>
    <property type="molecule type" value="Transcribed_RNA"/>
</dbReference>
<reference evidence="1" key="1">
    <citation type="submission" date="2014-05" db="EMBL/GenBank/DDBJ databases">
        <authorList>
            <person name="Chronopoulou M."/>
        </authorList>
    </citation>
    <scope>NUCLEOTIDE SEQUENCE</scope>
    <source>
        <tissue evidence="1">Whole organism</tissue>
    </source>
</reference>
<evidence type="ECO:0000313" key="1">
    <source>
        <dbReference type="EMBL" id="CDW49341.1"/>
    </source>
</evidence>
<protein>
    <submittedName>
        <fullName evidence="1">Uncharacterized protein</fullName>
    </submittedName>
</protein>